<sequence length="99" mass="11536">MIKSKKPFVNKPGYEHPESKYFSRSLDSMLESISIFNSSISDQNSDLGLSDQFSDDDFDIMDNNYDIENSVLEKNEENTKNLIFTFLCLLLFHIFCDNF</sequence>
<comment type="caution">
    <text evidence="1">The sequence shown here is derived from an EMBL/GenBank/DDBJ whole genome shotgun (WGS) entry which is preliminary data.</text>
</comment>
<organism evidence="1 2">
    <name type="scientific">Diversispora eburnea</name>
    <dbReference type="NCBI Taxonomy" id="1213867"/>
    <lineage>
        <taxon>Eukaryota</taxon>
        <taxon>Fungi</taxon>
        <taxon>Fungi incertae sedis</taxon>
        <taxon>Mucoromycota</taxon>
        <taxon>Glomeromycotina</taxon>
        <taxon>Glomeromycetes</taxon>
        <taxon>Diversisporales</taxon>
        <taxon>Diversisporaceae</taxon>
        <taxon>Diversispora</taxon>
    </lineage>
</organism>
<dbReference type="AlphaFoldDB" id="A0A9N9BXA1"/>
<name>A0A9N9BXA1_9GLOM</name>
<protein>
    <submittedName>
        <fullName evidence="1">741_t:CDS:1</fullName>
    </submittedName>
</protein>
<gene>
    <name evidence="1" type="ORF">DEBURN_LOCUS8594</name>
</gene>
<proteinExistence type="predicted"/>
<dbReference type="Proteomes" id="UP000789706">
    <property type="component" value="Unassembled WGS sequence"/>
</dbReference>
<evidence type="ECO:0000313" key="1">
    <source>
        <dbReference type="EMBL" id="CAG8581492.1"/>
    </source>
</evidence>
<reference evidence="1" key="1">
    <citation type="submission" date="2021-06" db="EMBL/GenBank/DDBJ databases">
        <authorList>
            <person name="Kallberg Y."/>
            <person name="Tangrot J."/>
            <person name="Rosling A."/>
        </authorList>
    </citation>
    <scope>NUCLEOTIDE SEQUENCE</scope>
    <source>
        <strain evidence="1">AZ414A</strain>
    </source>
</reference>
<dbReference type="EMBL" id="CAJVPK010001311">
    <property type="protein sequence ID" value="CAG8581492.1"/>
    <property type="molecule type" value="Genomic_DNA"/>
</dbReference>
<accession>A0A9N9BXA1</accession>
<evidence type="ECO:0000313" key="2">
    <source>
        <dbReference type="Proteomes" id="UP000789706"/>
    </source>
</evidence>
<keyword evidence="2" id="KW-1185">Reference proteome</keyword>